<proteinExistence type="predicted"/>
<keyword evidence="1" id="KW-1133">Transmembrane helix</keyword>
<dbReference type="Proteomes" id="UP001157046">
    <property type="component" value="Unassembled WGS sequence"/>
</dbReference>
<protein>
    <recommendedName>
        <fullName evidence="4">Methyl-accepting chemotaxis protein</fullName>
    </recommendedName>
</protein>
<keyword evidence="1" id="KW-0472">Membrane</keyword>
<reference evidence="3" key="1">
    <citation type="journal article" date="2019" name="Int. J. Syst. Evol. Microbiol.">
        <title>The Global Catalogue of Microorganisms (GCM) 10K type strain sequencing project: providing services to taxonomists for standard genome sequencing and annotation.</title>
        <authorList>
            <consortium name="The Broad Institute Genomics Platform"/>
            <consortium name="The Broad Institute Genome Sequencing Center for Infectious Disease"/>
            <person name="Wu L."/>
            <person name="Ma J."/>
        </authorList>
    </citation>
    <scope>NUCLEOTIDE SEQUENCE [LARGE SCALE GENOMIC DNA]</scope>
    <source>
        <strain evidence="3">NBRC 102030</strain>
    </source>
</reference>
<evidence type="ECO:0000313" key="2">
    <source>
        <dbReference type="EMBL" id="GMA80965.1"/>
    </source>
</evidence>
<dbReference type="Gene3D" id="3.30.450.20">
    <property type="entry name" value="PAS domain"/>
    <property type="match status" value="1"/>
</dbReference>
<evidence type="ECO:0008006" key="4">
    <source>
        <dbReference type="Google" id="ProtNLM"/>
    </source>
</evidence>
<evidence type="ECO:0000256" key="1">
    <source>
        <dbReference type="SAM" id="Phobius"/>
    </source>
</evidence>
<sequence length="134" mass="15247">MQTTLKTRLLFSSLFAVVLTIAVLVSISSYFIRSNALINTQNEIDQLANTFAQGMGLWMQDRKIAITSLKKTIETNPNLDVTPFLQQAHNTMDFSLTYYGNEQGDMYRQDPSLNTANYDPRTRPWYISAKAAKK</sequence>
<feature type="transmembrane region" description="Helical" evidence="1">
    <location>
        <begin position="9"/>
        <end position="32"/>
    </location>
</feature>
<name>A0ABQ6J276_9GAMM</name>
<keyword evidence="1" id="KW-0812">Transmembrane</keyword>
<evidence type="ECO:0000313" key="3">
    <source>
        <dbReference type="Proteomes" id="UP001157046"/>
    </source>
</evidence>
<gene>
    <name evidence="2" type="ORF">GCM10025855_04980</name>
</gene>
<comment type="caution">
    <text evidence="2">The sequence shown here is derived from an EMBL/GenBank/DDBJ whole genome shotgun (WGS) entry which is preliminary data.</text>
</comment>
<keyword evidence="3" id="KW-1185">Reference proteome</keyword>
<organism evidence="2 3">
    <name type="scientific">Shewanella glacialipiscicola</name>
    <dbReference type="NCBI Taxonomy" id="614069"/>
    <lineage>
        <taxon>Bacteria</taxon>
        <taxon>Pseudomonadati</taxon>
        <taxon>Pseudomonadota</taxon>
        <taxon>Gammaproteobacteria</taxon>
        <taxon>Alteromonadales</taxon>
        <taxon>Shewanellaceae</taxon>
        <taxon>Shewanella</taxon>
    </lineage>
</organism>
<accession>A0ABQ6J276</accession>
<dbReference type="EMBL" id="BSUY01000001">
    <property type="protein sequence ID" value="GMA80965.1"/>
    <property type="molecule type" value="Genomic_DNA"/>
</dbReference>